<dbReference type="InterPro" id="IPR027417">
    <property type="entry name" value="P-loop_NTPase"/>
</dbReference>
<dbReference type="RefSeq" id="WP_344808156.1">
    <property type="nucleotide sequence ID" value="NZ_BAABAB010000036.1"/>
</dbReference>
<dbReference type="Gene3D" id="3.40.50.300">
    <property type="entry name" value="P-loop containing nucleotide triphosphate hydrolases"/>
    <property type="match status" value="1"/>
</dbReference>
<dbReference type="InterPro" id="IPR011704">
    <property type="entry name" value="ATPase_dyneun-rel_AAA"/>
</dbReference>
<comment type="caution">
    <text evidence="2">The sequence shown here is derived from an EMBL/GenBank/DDBJ whole genome shotgun (WGS) entry which is preliminary data.</text>
</comment>
<dbReference type="SUPFAM" id="SSF52540">
    <property type="entry name" value="P-loop containing nucleoside triphosphate hydrolases"/>
    <property type="match status" value="1"/>
</dbReference>
<protein>
    <submittedName>
        <fullName evidence="2">MoxR family ATPase</fullName>
    </submittedName>
</protein>
<accession>A0ABP7AKF8</accession>
<dbReference type="Pfam" id="PF07728">
    <property type="entry name" value="AAA_5"/>
    <property type="match status" value="1"/>
</dbReference>
<dbReference type="EMBL" id="BAABAB010000036">
    <property type="protein sequence ID" value="GAA3634505.1"/>
    <property type="molecule type" value="Genomic_DNA"/>
</dbReference>
<reference evidence="3" key="1">
    <citation type="journal article" date="2019" name="Int. J. Syst. Evol. Microbiol.">
        <title>The Global Catalogue of Microorganisms (GCM) 10K type strain sequencing project: providing services to taxonomists for standard genome sequencing and annotation.</title>
        <authorList>
            <consortium name="The Broad Institute Genomics Platform"/>
            <consortium name="The Broad Institute Genome Sequencing Center for Infectious Disease"/>
            <person name="Wu L."/>
            <person name="Ma J."/>
        </authorList>
    </citation>
    <scope>NUCLEOTIDE SEQUENCE [LARGE SCALE GENOMIC DNA]</scope>
    <source>
        <strain evidence="3">JCM 16929</strain>
    </source>
</reference>
<dbReference type="Proteomes" id="UP001501490">
    <property type="component" value="Unassembled WGS sequence"/>
</dbReference>
<evidence type="ECO:0000313" key="2">
    <source>
        <dbReference type="EMBL" id="GAA3634505.1"/>
    </source>
</evidence>
<sequence>MSTSTPMMRALAASIRAGVPALVWGNPGIGKTSVVTSLASAWNWHVETVIGSIREATDFLGFGVEVDGGEGRIGHVAYAPPGWARAAAQADRALVFFDELTTAPPSVRKAMLRVLQERYAGDFALPDTVALVAAANPPESAVDGYDLEPPMANRLIHLDFDFAQTAWLDGLTGGFDTVAQPSMNELIGPGDDQHRAQVRGAVTAFLRTRPDLIEPGVPSDPVQAGRAWPSRRSWTNAIAAVSEIRPDDTDAACLLLAGAVGEGPAREYLTFRRELDLPTPEQVIADADKINWAAMRPDRAFAVAGALRAYALGNRADKTTWLGAINALSAMAENGLPDIAQGAVAALLTNHPGDVPVPRRVVDAFTDLFVGMGRWAA</sequence>
<proteinExistence type="predicted"/>
<name>A0ABP7AKF8_9ACTN</name>
<feature type="domain" description="ATPase dynein-related AAA" evidence="1">
    <location>
        <begin position="22"/>
        <end position="148"/>
    </location>
</feature>
<keyword evidence="3" id="KW-1185">Reference proteome</keyword>
<organism evidence="2 3">
    <name type="scientific">Microlunatus ginsengisoli</name>
    <dbReference type="NCBI Taxonomy" id="363863"/>
    <lineage>
        <taxon>Bacteria</taxon>
        <taxon>Bacillati</taxon>
        <taxon>Actinomycetota</taxon>
        <taxon>Actinomycetes</taxon>
        <taxon>Propionibacteriales</taxon>
        <taxon>Propionibacteriaceae</taxon>
        <taxon>Microlunatus</taxon>
    </lineage>
</organism>
<dbReference type="CDD" id="cd00009">
    <property type="entry name" value="AAA"/>
    <property type="match status" value="1"/>
</dbReference>
<gene>
    <name evidence="2" type="ORF">GCM10022236_41350</name>
</gene>
<evidence type="ECO:0000259" key="1">
    <source>
        <dbReference type="Pfam" id="PF07728"/>
    </source>
</evidence>
<evidence type="ECO:0000313" key="3">
    <source>
        <dbReference type="Proteomes" id="UP001501490"/>
    </source>
</evidence>